<name>A0AAD5S2P0_9FUNG</name>
<keyword evidence="3" id="KW-1185">Reference proteome</keyword>
<dbReference type="Proteomes" id="UP001212841">
    <property type="component" value="Unassembled WGS sequence"/>
</dbReference>
<dbReference type="EMBL" id="JADGJD010001754">
    <property type="protein sequence ID" value="KAJ3038199.1"/>
    <property type="molecule type" value="Genomic_DNA"/>
</dbReference>
<keyword evidence="1" id="KW-0732">Signal</keyword>
<comment type="caution">
    <text evidence="2">The sequence shown here is derived from an EMBL/GenBank/DDBJ whole genome shotgun (WGS) entry which is preliminary data.</text>
</comment>
<dbReference type="Gene3D" id="2.70.50.70">
    <property type="match status" value="1"/>
</dbReference>
<dbReference type="PANTHER" id="PTHR36182:SF1">
    <property type="entry name" value="PROTEIN, PUTATIVE (AFU_ORTHOLOGUE AFUA_6G10930)-RELATED"/>
    <property type="match status" value="1"/>
</dbReference>
<accession>A0AAD5S2P0</accession>
<dbReference type="AlphaFoldDB" id="A0AAD5S2P0"/>
<feature type="signal peptide" evidence="1">
    <location>
        <begin position="1"/>
        <end position="21"/>
    </location>
</feature>
<proteinExistence type="predicted"/>
<evidence type="ECO:0008006" key="4">
    <source>
        <dbReference type="Google" id="ProtNLM"/>
    </source>
</evidence>
<feature type="chain" id="PRO_5041955219" description="Chitin-binding type-4 domain-containing protein" evidence="1">
    <location>
        <begin position="22"/>
        <end position="338"/>
    </location>
</feature>
<reference evidence="2" key="1">
    <citation type="submission" date="2020-05" db="EMBL/GenBank/DDBJ databases">
        <title>Phylogenomic resolution of chytrid fungi.</title>
        <authorList>
            <person name="Stajich J.E."/>
            <person name="Amses K."/>
            <person name="Simmons R."/>
            <person name="Seto K."/>
            <person name="Myers J."/>
            <person name="Bonds A."/>
            <person name="Quandt C.A."/>
            <person name="Barry K."/>
            <person name="Liu P."/>
            <person name="Grigoriev I."/>
            <person name="Longcore J.E."/>
            <person name="James T.Y."/>
        </authorList>
    </citation>
    <scope>NUCLEOTIDE SEQUENCE</scope>
    <source>
        <strain evidence="2">JEL0318</strain>
    </source>
</reference>
<dbReference type="PANTHER" id="PTHR36182">
    <property type="entry name" value="PROTEIN, PUTATIVE (AFU_ORTHOLOGUE AFUA_6G10930)-RELATED"/>
    <property type="match status" value="1"/>
</dbReference>
<gene>
    <name evidence="2" type="ORF">HK097_003239</name>
</gene>
<organism evidence="2 3">
    <name type="scientific">Rhizophlyctis rosea</name>
    <dbReference type="NCBI Taxonomy" id="64517"/>
    <lineage>
        <taxon>Eukaryota</taxon>
        <taxon>Fungi</taxon>
        <taxon>Fungi incertae sedis</taxon>
        <taxon>Chytridiomycota</taxon>
        <taxon>Chytridiomycota incertae sedis</taxon>
        <taxon>Chytridiomycetes</taxon>
        <taxon>Rhizophlyctidales</taxon>
        <taxon>Rhizophlyctidaceae</taxon>
        <taxon>Rhizophlyctis</taxon>
    </lineage>
</organism>
<sequence length="338" mass="35728">MFFNALHLATAALLLTHTTIAHINIASPPPRQHKNNPFTIGEPDYNMLEPLYGGVSVRPYPCRGYSKSQSVVSTAPGATINIDLEGSATHEFGHCQFAISYDDETFVVLKTVKDTCLDGSSVIGPNLRRYSLTLPSDLPECTNGCTLAWTWINNVGNREYYMNCVDIKTVGGPKSGTVSGKQLFVAHVPGYPTIPEPSVGSVTDCWLNARPSISLQISNGVLQSVSGGSRGVFPAPSTSASNTCPGTTTGGVIPSIPSSGTACGGGVELGIALPVLPRPSAELITPQRQPLLRELQPESLPPGPLPQPAVAPQSLPSQMQHLLQQLAPLQFAILPTKA</sequence>
<evidence type="ECO:0000313" key="2">
    <source>
        <dbReference type="EMBL" id="KAJ3038199.1"/>
    </source>
</evidence>
<protein>
    <recommendedName>
        <fullName evidence="4">Chitin-binding type-4 domain-containing protein</fullName>
    </recommendedName>
</protein>
<evidence type="ECO:0000256" key="1">
    <source>
        <dbReference type="SAM" id="SignalP"/>
    </source>
</evidence>
<evidence type="ECO:0000313" key="3">
    <source>
        <dbReference type="Proteomes" id="UP001212841"/>
    </source>
</evidence>